<proteinExistence type="predicted"/>
<dbReference type="Proteomes" id="UP001347796">
    <property type="component" value="Unassembled WGS sequence"/>
</dbReference>
<reference evidence="1 2" key="1">
    <citation type="submission" date="2024-01" db="EMBL/GenBank/DDBJ databases">
        <title>The genome of the rayed Mediterranean limpet Patella caerulea (Linnaeus, 1758).</title>
        <authorList>
            <person name="Anh-Thu Weber A."/>
            <person name="Halstead-Nussloch G."/>
        </authorList>
    </citation>
    <scope>NUCLEOTIDE SEQUENCE [LARGE SCALE GENOMIC DNA]</scope>
    <source>
        <strain evidence="1">AATW-2023a</strain>
        <tissue evidence="1">Whole specimen</tissue>
    </source>
</reference>
<evidence type="ECO:0000313" key="1">
    <source>
        <dbReference type="EMBL" id="KAK6187149.1"/>
    </source>
</evidence>
<comment type="caution">
    <text evidence="1">The sequence shown here is derived from an EMBL/GenBank/DDBJ whole genome shotgun (WGS) entry which is preliminary data.</text>
</comment>
<dbReference type="PANTHER" id="PTHR34035">
    <property type="entry name" value="TESTIS-EXPRESSED PROTEIN 47"/>
    <property type="match status" value="1"/>
</dbReference>
<evidence type="ECO:0000313" key="2">
    <source>
        <dbReference type="Proteomes" id="UP001347796"/>
    </source>
</evidence>
<organism evidence="1 2">
    <name type="scientific">Patella caerulea</name>
    <name type="common">Rayed Mediterranean limpet</name>
    <dbReference type="NCBI Taxonomy" id="87958"/>
    <lineage>
        <taxon>Eukaryota</taxon>
        <taxon>Metazoa</taxon>
        <taxon>Spiralia</taxon>
        <taxon>Lophotrochozoa</taxon>
        <taxon>Mollusca</taxon>
        <taxon>Gastropoda</taxon>
        <taxon>Patellogastropoda</taxon>
        <taxon>Patelloidea</taxon>
        <taxon>Patellidae</taxon>
        <taxon>Patella</taxon>
    </lineage>
</organism>
<gene>
    <name evidence="1" type="ORF">SNE40_005237</name>
</gene>
<protein>
    <submittedName>
        <fullName evidence="1">Uncharacterized protein</fullName>
    </submittedName>
</protein>
<dbReference type="InterPro" id="IPR055308">
    <property type="entry name" value="TEX47-like"/>
</dbReference>
<dbReference type="PANTHER" id="PTHR34035:SF1">
    <property type="entry name" value="TESTIS-EXPRESSED PROTEIN 47"/>
    <property type="match status" value="1"/>
</dbReference>
<dbReference type="Pfam" id="PF24787">
    <property type="entry name" value="TEX47"/>
    <property type="match status" value="1"/>
</dbReference>
<name>A0AAN8K274_PATCE</name>
<accession>A0AAN8K274</accession>
<keyword evidence="2" id="KW-1185">Reference proteome</keyword>
<sequence>MTVDLDLKHIADRLFNQWSFRALEIQVHRLEAYEPSETVDKLIVDLSTQLVKLGAHIRKQPKMSVKKVLDSLHERVPDLLPNQAVVHYLLEEEDCQMILPSEYLDVYQTPFDVRSDTDLVWPLPTRLFPYN</sequence>
<dbReference type="AlphaFoldDB" id="A0AAN8K274"/>
<dbReference type="EMBL" id="JAZGQO010000004">
    <property type="protein sequence ID" value="KAK6187149.1"/>
    <property type="molecule type" value="Genomic_DNA"/>
</dbReference>